<dbReference type="Proteomes" id="UP001057877">
    <property type="component" value="Chromosome"/>
</dbReference>
<proteinExistence type="predicted"/>
<gene>
    <name evidence="1" type="ORF">L1F29_04855</name>
</gene>
<evidence type="ECO:0000313" key="1">
    <source>
        <dbReference type="EMBL" id="UVI31175.1"/>
    </source>
</evidence>
<reference evidence="1" key="1">
    <citation type="submission" date="2022-01" db="EMBL/GenBank/DDBJ databases">
        <title>Paenibacillus spongiae sp. nov., isolated from marine sponge.</title>
        <authorList>
            <person name="Li Z."/>
            <person name="Zhang M."/>
        </authorList>
    </citation>
    <scope>NUCLEOTIDE SEQUENCE</scope>
    <source>
        <strain evidence="1">PHS-Z3</strain>
    </source>
</reference>
<protein>
    <submittedName>
        <fullName evidence="1">Uncharacterized protein</fullName>
    </submittedName>
</protein>
<sequence length="77" mass="8641">MRKVTGMFVTIEEIPNTDLVELIVVASDDHGDIFVTKGFDTIDDCYEYARIFAKGIGLSEENIDGDVFDRPKLTLVK</sequence>
<accession>A0ABY5SCC5</accession>
<dbReference type="RefSeq" id="WP_258387238.1">
    <property type="nucleotide sequence ID" value="NZ_CP091430.1"/>
</dbReference>
<name>A0ABY5SCC5_9BACL</name>
<evidence type="ECO:0000313" key="2">
    <source>
        <dbReference type="Proteomes" id="UP001057877"/>
    </source>
</evidence>
<dbReference type="EMBL" id="CP091430">
    <property type="protein sequence ID" value="UVI31175.1"/>
    <property type="molecule type" value="Genomic_DNA"/>
</dbReference>
<keyword evidence="2" id="KW-1185">Reference proteome</keyword>
<organism evidence="1 2">
    <name type="scientific">Paenibacillus spongiae</name>
    <dbReference type="NCBI Taxonomy" id="2909671"/>
    <lineage>
        <taxon>Bacteria</taxon>
        <taxon>Bacillati</taxon>
        <taxon>Bacillota</taxon>
        <taxon>Bacilli</taxon>
        <taxon>Bacillales</taxon>
        <taxon>Paenibacillaceae</taxon>
        <taxon>Paenibacillus</taxon>
    </lineage>
</organism>